<evidence type="ECO:0000313" key="10">
    <source>
        <dbReference type="EMBL" id="OWM74310.1"/>
    </source>
</evidence>
<evidence type="ECO:0000256" key="6">
    <source>
        <dbReference type="ARBA" id="ARBA00023136"/>
    </source>
</evidence>
<dbReference type="PANTHER" id="PTHR43448">
    <property type="entry name" value="PROTOHEME IX FARNESYLTRANSFERASE, MITOCHONDRIAL"/>
    <property type="match status" value="1"/>
</dbReference>
<proteinExistence type="predicted"/>
<feature type="compositionally biased region" description="Low complexity" evidence="8">
    <location>
        <begin position="79"/>
        <end position="89"/>
    </location>
</feature>
<feature type="transmembrane region" description="Helical" evidence="9">
    <location>
        <begin position="210"/>
        <end position="230"/>
    </location>
</feature>
<dbReference type="Gene3D" id="1.10.357.140">
    <property type="entry name" value="UbiA prenyltransferase"/>
    <property type="match status" value="1"/>
</dbReference>
<feature type="compositionally biased region" description="Pro residues" evidence="8">
    <location>
        <begin position="90"/>
        <end position="101"/>
    </location>
</feature>
<dbReference type="GO" id="GO:0016020">
    <property type="term" value="C:membrane"/>
    <property type="evidence" value="ECO:0007669"/>
    <property type="project" value="UniProtKB-SubCell"/>
</dbReference>
<gene>
    <name evidence="10" type="ORF">CDL15_Pgr008624</name>
</gene>
<evidence type="ECO:0000256" key="3">
    <source>
        <dbReference type="ARBA" id="ARBA00022692"/>
    </source>
</evidence>
<feature type="transmembrane region" description="Helical" evidence="9">
    <location>
        <begin position="186"/>
        <end position="205"/>
    </location>
</feature>
<evidence type="ECO:0000256" key="9">
    <source>
        <dbReference type="SAM" id="Phobius"/>
    </source>
</evidence>
<keyword evidence="5" id="KW-0350">Heme biosynthesis</keyword>
<dbReference type="InterPro" id="IPR044878">
    <property type="entry name" value="UbiA_sf"/>
</dbReference>
<dbReference type="Pfam" id="PF01040">
    <property type="entry name" value="UbiA"/>
    <property type="match status" value="1"/>
</dbReference>
<evidence type="ECO:0000313" key="11">
    <source>
        <dbReference type="Proteomes" id="UP000197138"/>
    </source>
</evidence>
<protein>
    <recommendedName>
        <fullName evidence="7">Heme O synthase</fullName>
    </recommendedName>
</protein>
<dbReference type="InterPro" id="IPR006369">
    <property type="entry name" value="Protohaem_IX_farnesylTrfase"/>
</dbReference>
<reference evidence="11" key="1">
    <citation type="journal article" date="2017" name="Plant J.">
        <title>The pomegranate (Punica granatum L.) genome and the genomics of punicalagin biosynthesis.</title>
        <authorList>
            <person name="Qin G."/>
            <person name="Xu C."/>
            <person name="Ming R."/>
            <person name="Tang H."/>
            <person name="Guyot R."/>
            <person name="Kramer E.M."/>
            <person name="Hu Y."/>
            <person name="Yi X."/>
            <person name="Qi Y."/>
            <person name="Xu X."/>
            <person name="Gao Z."/>
            <person name="Pan H."/>
            <person name="Jian J."/>
            <person name="Tian Y."/>
            <person name="Yue Z."/>
            <person name="Xu Y."/>
        </authorList>
    </citation>
    <scope>NUCLEOTIDE SEQUENCE [LARGE SCALE GENOMIC DNA]</scope>
    <source>
        <strain evidence="11">cv. Dabenzi</strain>
    </source>
</reference>
<feature type="transmembrane region" description="Helical" evidence="9">
    <location>
        <begin position="236"/>
        <end position="256"/>
    </location>
</feature>
<organism evidence="10 11">
    <name type="scientific">Punica granatum</name>
    <name type="common">Pomegranate</name>
    <dbReference type="NCBI Taxonomy" id="22663"/>
    <lineage>
        <taxon>Eukaryota</taxon>
        <taxon>Viridiplantae</taxon>
        <taxon>Streptophyta</taxon>
        <taxon>Embryophyta</taxon>
        <taxon>Tracheophyta</taxon>
        <taxon>Spermatophyta</taxon>
        <taxon>Magnoliopsida</taxon>
        <taxon>eudicotyledons</taxon>
        <taxon>Gunneridae</taxon>
        <taxon>Pentapetalae</taxon>
        <taxon>rosids</taxon>
        <taxon>malvids</taxon>
        <taxon>Myrtales</taxon>
        <taxon>Lythraceae</taxon>
        <taxon>Punica</taxon>
    </lineage>
</organism>
<evidence type="ECO:0000256" key="7">
    <source>
        <dbReference type="ARBA" id="ARBA00030253"/>
    </source>
</evidence>
<evidence type="ECO:0000256" key="2">
    <source>
        <dbReference type="ARBA" id="ARBA00022679"/>
    </source>
</evidence>
<feature type="region of interest" description="Disordered" evidence="8">
    <location>
        <begin position="79"/>
        <end position="107"/>
    </location>
</feature>
<sequence>MVVIFISIWFNVLSLFPNLPKNCIKNCSSRHLNDVKVLNYMLLEEAFLAIALITSSLSHSSADEVLGPPLPRFQCLSSTASPSASIPTTSQPPPPPPPPSTSHPLELGLLGLSGGDSDGFGAFASSSAAAAAAFDLSSLASSNFADLARHYRHCYWELSKLVFEINNDAKMKRTRQRPLPSGRISAHHAIVWASSVGIAGTALLAYKANIWAAGLAASNLILYAFVYTPLKQIHPVNTWVGTIVGAIPPLLGYRILWPMPFPQISSPTPVAHASYAPFLFLPAPSYEAPH</sequence>
<evidence type="ECO:0000256" key="1">
    <source>
        <dbReference type="ARBA" id="ARBA00004141"/>
    </source>
</evidence>
<keyword evidence="4 9" id="KW-1133">Transmembrane helix</keyword>
<name>A0A218WPM0_PUNGR</name>
<dbReference type="InterPro" id="IPR000537">
    <property type="entry name" value="UbiA_prenyltransferase"/>
</dbReference>
<evidence type="ECO:0000256" key="4">
    <source>
        <dbReference type="ARBA" id="ARBA00022989"/>
    </source>
</evidence>
<keyword evidence="3 9" id="KW-0812">Transmembrane</keyword>
<comment type="subcellular location">
    <subcellularLocation>
        <location evidence="1">Membrane</location>
        <topology evidence="1">Multi-pass membrane protein</topology>
    </subcellularLocation>
</comment>
<keyword evidence="6 9" id="KW-0472">Membrane</keyword>
<dbReference type="Proteomes" id="UP000197138">
    <property type="component" value="Unassembled WGS sequence"/>
</dbReference>
<evidence type="ECO:0000256" key="8">
    <source>
        <dbReference type="SAM" id="MobiDB-lite"/>
    </source>
</evidence>
<evidence type="ECO:0000256" key="5">
    <source>
        <dbReference type="ARBA" id="ARBA00023133"/>
    </source>
</evidence>
<accession>A0A218WPM0</accession>
<dbReference type="AlphaFoldDB" id="A0A218WPM0"/>
<dbReference type="GO" id="GO:0008495">
    <property type="term" value="F:protoheme IX farnesyltransferase activity"/>
    <property type="evidence" value="ECO:0007669"/>
    <property type="project" value="InterPro"/>
</dbReference>
<dbReference type="GO" id="GO:0005739">
    <property type="term" value="C:mitochondrion"/>
    <property type="evidence" value="ECO:0007669"/>
    <property type="project" value="TreeGrafter"/>
</dbReference>
<dbReference type="EMBL" id="MTKT01003794">
    <property type="protein sequence ID" value="OWM74310.1"/>
    <property type="molecule type" value="Genomic_DNA"/>
</dbReference>
<comment type="caution">
    <text evidence="10">The sequence shown here is derived from an EMBL/GenBank/DDBJ whole genome shotgun (WGS) entry which is preliminary data.</text>
</comment>
<keyword evidence="2" id="KW-0808">Transferase</keyword>
<dbReference type="PANTHER" id="PTHR43448:SF2">
    <property type="entry name" value="PROTOHEME IX FARNESYLTRANSFERASE, MITOCHONDRIAL"/>
    <property type="match status" value="1"/>
</dbReference>
<dbReference type="GO" id="GO:0006784">
    <property type="term" value="P:heme A biosynthetic process"/>
    <property type="evidence" value="ECO:0007669"/>
    <property type="project" value="TreeGrafter"/>
</dbReference>